<dbReference type="Pfam" id="PF13115">
    <property type="entry name" value="YtkA"/>
    <property type="match status" value="2"/>
</dbReference>
<evidence type="ECO:0000313" key="3">
    <source>
        <dbReference type="EMBL" id="MEC5425370.1"/>
    </source>
</evidence>
<reference evidence="3 4" key="1">
    <citation type="journal article" date="2024" name="Int. J. Syst. Evol. Microbiol.">
        <title>Virgibacillus tibetensis sp. nov., isolated from salt lake on the Tibetan Plateau of China.</title>
        <authorList>
            <person name="Phurbu D."/>
            <person name="Liu Z.-X."/>
            <person name="Wang R."/>
            <person name="Zheng Y.-Y."/>
            <person name="Liu H.-C."/>
            <person name="Zhou Y.-G."/>
            <person name="Yu Y.-J."/>
            <person name="Li A.-H."/>
        </authorList>
    </citation>
    <scope>NUCLEOTIDE SEQUENCE [LARGE SCALE GENOMIC DNA]</scope>
    <source>
        <strain evidence="3 4">C22-A2</strain>
    </source>
</reference>
<dbReference type="Proteomes" id="UP001335737">
    <property type="component" value="Unassembled WGS sequence"/>
</dbReference>
<protein>
    <submittedName>
        <fullName evidence="3">FixH family protein</fullName>
    </submittedName>
</protein>
<evidence type="ECO:0000259" key="2">
    <source>
        <dbReference type="Pfam" id="PF13115"/>
    </source>
</evidence>
<feature type="domain" description="YtkA-like" evidence="2">
    <location>
        <begin position="152"/>
        <end position="231"/>
    </location>
</feature>
<gene>
    <name evidence="3" type="ORF">QGM71_17960</name>
</gene>
<evidence type="ECO:0000256" key="1">
    <source>
        <dbReference type="SAM" id="SignalP"/>
    </source>
</evidence>
<feature type="signal peptide" evidence="1">
    <location>
        <begin position="1"/>
        <end position="22"/>
    </location>
</feature>
<dbReference type="PROSITE" id="PS51257">
    <property type="entry name" value="PROKAR_LIPOPROTEIN"/>
    <property type="match status" value="1"/>
</dbReference>
<feature type="chain" id="PRO_5045608737" evidence="1">
    <location>
        <begin position="23"/>
        <end position="250"/>
    </location>
</feature>
<organism evidence="3 4">
    <name type="scientific">Virgibacillus tibetensis</name>
    <dbReference type="NCBI Taxonomy" id="3042313"/>
    <lineage>
        <taxon>Bacteria</taxon>
        <taxon>Bacillati</taxon>
        <taxon>Bacillota</taxon>
        <taxon>Bacilli</taxon>
        <taxon>Bacillales</taxon>
        <taxon>Bacillaceae</taxon>
        <taxon>Virgibacillus</taxon>
    </lineage>
</organism>
<proteinExistence type="predicted"/>
<name>A0ABU6KKG1_9BACI</name>
<dbReference type="RefSeq" id="WP_327608913.1">
    <property type="nucleotide sequence ID" value="NZ_JARZFX010000013.1"/>
</dbReference>
<accession>A0ABU6KKG1</accession>
<feature type="domain" description="YtkA-like" evidence="2">
    <location>
        <begin position="36"/>
        <end position="117"/>
    </location>
</feature>
<sequence>MQNKIWLSILMLSLLVLTACNGDENIEDTEEDSEIIQVLEVDLSVPEEADVEEKVELTALVTYGEEKVNDADEIEFELWEEGNKEDSIKLEAINNNDGTYSTETAFDKDGIFTVQVHVTARDLHTMPQQSITVGEGDTHQHNDEDEHSEHVQGFGMHFVKPENPRAEDEIELMVHLQMDDETLESAEVQYEIWNYDISENHVWENAEEAKPGEYIASHTFRNSGNYTIQIHVENDDGLHEHEKYQIDVIK</sequence>
<comment type="caution">
    <text evidence="3">The sequence shown here is derived from an EMBL/GenBank/DDBJ whole genome shotgun (WGS) entry which is preliminary data.</text>
</comment>
<dbReference type="InterPro" id="IPR032693">
    <property type="entry name" value="YtkA-like_dom"/>
</dbReference>
<keyword evidence="1" id="KW-0732">Signal</keyword>
<dbReference type="EMBL" id="JARZFX010000013">
    <property type="protein sequence ID" value="MEC5425370.1"/>
    <property type="molecule type" value="Genomic_DNA"/>
</dbReference>
<evidence type="ECO:0000313" key="4">
    <source>
        <dbReference type="Proteomes" id="UP001335737"/>
    </source>
</evidence>
<keyword evidence="4" id="KW-1185">Reference proteome</keyword>